<evidence type="ECO:0000259" key="10">
    <source>
        <dbReference type="PROSITE" id="PS50011"/>
    </source>
</evidence>
<dbReference type="AlphaFoldDB" id="A0A117IDK7"/>
<dbReference type="InterPro" id="IPR008271">
    <property type="entry name" value="Ser/Thr_kinase_AS"/>
</dbReference>
<dbReference type="CDD" id="cd14014">
    <property type="entry name" value="STKc_PknB_like"/>
    <property type="match status" value="1"/>
</dbReference>
<evidence type="ECO:0000256" key="5">
    <source>
        <dbReference type="ARBA" id="ARBA00022777"/>
    </source>
</evidence>
<keyword evidence="2 11" id="KW-0723">Serine/threonine-protein kinase</keyword>
<dbReference type="InterPro" id="IPR011009">
    <property type="entry name" value="Kinase-like_dom_sf"/>
</dbReference>
<accession>A0A117IDK7</accession>
<gene>
    <name evidence="11" type="ORF">RMCFA_1370</name>
</gene>
<dbReference type="SUPFAM" id="SSF56112">
    <property type="entry name" value="Protein kinase-like (PK-like)"/>
    <property type="match status" value="1"/>
</dbReference>
<keyword evidence="3" id="KW-0808">Transferase</keyword>
<evidence type="ECO:0000313" key="11">
    <source>
        <dbReference type="EMBL" id="GAT01256.1"/>
    </source>
</evidence>
<dbReference type="Pfam" id="PF00069">
    <property type="entry name" value="Pkinase"/>
    <property type="match status" value="1"/>
</dbReference>
<dbReference type="EMBL" id="BCSZ01000012">
    <property type="protein sequence ID" value="GAT01256.1"/>
    <property type="molecule type" value="Genomic_DNA"/>
</dbReference>
<evidence type="ECO:0000256" key="6">
    <source>
        <dbReference type="ARBA" id="ARBA00022840"/>
    </source>
</evidence>
<evidence type="ECO:0000256" key="7">
    <source>
        <dbReference type="PROSITE-ProRule" id="PRU10141"/>
    </source>
</evidence>
<dbReference type="PANTHER" id="PTHR43289">
    <property type="entry name" value="MITOGEN-ACTIVATED PROTEIN KINASE KINASE KINASE 20-RELATED"/>
    <property type="match status" value="1"/>
</dbReference>
<dbReference type="Gene3D" id="1.10.510.10">
    <property type="entry name" value="Transferase(Phosphotransferase) domain 1"/>
    <property type="match status" value="1"/>
</dbReference>
<comment type="caution">
    <text evidence="11">The sequence shown here is derived from an EMBL/GenBank/DDBJ whole genome shotgun (WGS) entry which is preliminary data.</text>
</comment>
<organism evidence="11 12">
    <name type="scientific">Mycolicibacterium fortuitum subsp. acetamidolyticum</name>
    <dbReference type="NCBI Taxonomy" id="144550"/>
    <lineage>
        <taxon>Bacteria</taxon>
        <taxon>Bacillati</taxon>
        <taxon>Actinomycetota</taxon>
        <taxon>Actinomycetes</taxon>
        <taxon>Mycobacteriales</taxon>
        <taxon>Mycobacteriaceae</taxon>
        <taxon>Mycolicibacterium</taxon>
    </lineage>
</organism>
<reference evidence="12" key="2">
    <citation type="submission" date="2016-02" db="EMBL/GenBank/DDBJ databases">
        <title>Draft genome sequence of five rapidly growing Mycobacterium species.</title>
        <authorList>
            <person name="Katahira K."/>
            <person name="Gotou Y."/>
            <person name="Iida K."/>
            <person name="Ogura Y."/>
            <person name="Hayashi T."/>
        </authorList>
    </citation>
    <scope>NUCLEOTIDE SEQUENCE [LARGE SCALE GENOMIC DNA]</scope>
    <source>
        <strain evidence="12">JCM6368</strain>
    </source>
</reference>
<evidence type="ECO:0000313" key="12">
    <source>
        <dbReference type="Proteomes" id="UP000069705"/>
    </source>
</evidence>
<dbReference type="PROSITE" id="PS50011">
    <property type="entry name" value="PROTEIN_KINASE_DOM"/>
    <property type="match status" value="1"/>
</dbReference>
<keyword evidence="9" id="KW-0812">Transmembrane</keyword>
<dbReference type="SMART" id="SM00220">
    <property type="entry name" value="S_TKc"/>
    <property type="match status" value="1"/>
</dbReference>
<feature type="region of interest" description="Disordered" evidence="8">
    <location>
        <begin position="387"/>
        <end position="429"/>
    </location>
</feature>
<name>A0A117IDK7_MYCFO</name>
<dbReference type="Proteomes" id="UP000069705">
    <property type="component" value="Unassembled WGS sequence"/>
</dbReference>
<dbReference type="GO" id="GO:0004674">
    <property type="term" value="F:protein serine/threonine kinase activity"/>
    <property type="evidence" value="ECO:0007669"/>
    <property type="project" value="UniProtKB-KW"/>
</dbReference>
<evidence type="ECO:0000256" key="1">
    <source>
        <dbReference type="ARBA" id="ARBA00012513"/>
    </source>
</evidence>
<keyword evidence="9" id="KW-1133">Transmembrane helix</keyword>
<dbReference type="GO" id="GO:0005524">
    <property type="term" value="F:ATP binding"/>
    <property type="evidence" value="ECO:0007669"/>
    <property type="project" value="UniProtKB-UniRule"/>
</dbReference>
<evidence type="ECO:0000256" key="3">
    <source>
        <dbReference type="ARBA" id="ARBA00022679"/>
    </source>
</evidence>
<evidence type="ECO:0000256" key="8">
    <source>
        <dbReference type="SAM" id="MobiDB-lite"/>
    </source>
</evidence>
<feature type="binding site" evidence="7">
    <location>
        <position position="45"/>
    </location>
    <ligand>
        <name>ATP</name>
        <dbReference type="ChEBI" id="CHEBI:30616"/>
    </ligand>
</feature>
<dbReference type="Gene3D" id="3.30.200.20">
    <property type="entry name" value="Phosphorylase Kinase, domain 1"/>
    <property type="match status" value="1"/>
</dbReference>
<dbReference type="PROSITE" id="PS00107">
    <property type="entry name" value="PROTEIN_KINASE_ATP"/>
    <property type="match status" value="1"/>
</dbReference>
<dbReference type="RefSeq" id="WP_242413720.1">
    <property type="nucleotide sequence ID" value="NZ_BCSZ01000012.1"/>
</dbReference>
<keyword evidence="5 11" id="KW-0418">Kinase</keyword>
<protein>
    <recommendedName>
        <fullName evidence="1">non-specific serine/threonine protein kinase</fullName>
        <ecNumber evidence="1">2.7.11.1</ecNumber>
    </recommendedName>
</protein>
<dbReference type="GO" id="GO:0080090">
    <property type="term" value="P:regulation of primary metabolic process"/>
    <property type="evidence" value="ECO:0007669"/>
    <property type="project" value="UniProtKB-ARBA"/>
</dbReference>
<reference evidence="11 12" key="1">
    <citation type="journal article" date="2016" name="Genome Announc.">
        <title>Draft Genome Sequences of Five Rapidly Growing Mycobacterium Species, M. thermoresistibile, M. fortuitum subsp. acetamidolyticum, M. canariasense, M. brisbanense, and M. novocastrense.</title>
        <authorList>
            <person name="Katahira K."/>
            <person name="Ogura Y."/>
            <person name="Gotoh Y."/>
            <person name="Hayashi T."/>
        </authorList>
    </citation>
    <scope>NUCLEOTIDE SEQUENCE [LARGE SCALE GENOMIC DNA]</scope>
    <source>
        <strain evidence="11 12">JCM6368</strain>
    </source>
</reference>
<dbReference type="PANTHER" id="PTHR43289:SF6">
    <property type="entry name" value="SERINE_THREONINE-PROTEIN KINASE NEKL-3"/>
    <property type="match status" value="1"/>
</dbReference>
<keyword evidence="9" id="KW-0472">Membrane</keyword>
<dbReference type="InterPro" id="IPR017441">
    <property type="entry name" value="Protein_kinase_ATP_BS"/>
</dbReference>
<evidence type="ECO:0000256" key="2">
    <source>
        <dbReference type="ARBA" id="ARBA00022527"/>
    </source>
</evidence>
<feature type="domain" description="Protein kinase" evidence="10">
    <location>
        <begin position="16"/>
        <end position="276"/>
    </location>
</feature>
<evidence type="ECO:0000256" key="4">
    <source>
        <dbReference type="ARBA" id="ARBA00022741"/>
    </source>
</evidence>
<keyword evidence="6 7" id="KW-0067">ATP-binding</keyword>
<dbReference type="InterPro" id="IPR000719">
    <property type="entry name" value="Prot_kinase_dom"/>
</dbReference>
<dbReference type="EC" id="2.7.11.1" evidence="1"/>
<dbReference type="PROSITE" id="PS00108">
    <property type="entry name" value="PROTEIN_KINASE_ST"/>
    <property type="match status" value="1"/>
</dbReference>
<keyword evidence="4 7" id="KW-0547">Nucleotide-binding</keyword>
<proteinExistence type="predicted"/>
<evidence type="ECO:0000256" key="9">
    <source>
        <dbReference type="SAM" id="Phobius"/>
    </source>
</evidence>
<feature type="transmembrane region" description="Helical" evidence="9">
    <location>
        <begin position="330"/>
        <end position="354"/>
    </location>
</feature>
<sequence length="502" mass="52923">MMGALDKRVGTRFGVYEIISLLGKGGMGSVYEARDTNKKRLVALKILAEEYSQDPEYRTRFTREAHAAAELQEPHIIPIHDWGEIEGSLYIDMRLVRGATLRELLAGGRLDPQRAVHIVGQVAAALDDAHKAGLFHRDVKPENIIVTGEADFAYLLDFGIAERVGEDHITKAGMTVGSMAYMAPERLNGEPTTAASDIYALACVLHETLTGERPFGTVSMQHLLTAHLNSAPPRPSAADAALSAFDPVIARGMAKEPDERYGSAGALVRAAGRALTAPPGAPLRADQLETMAGPQVLAATDVHTRVAPPPPPEQAPYVAPVAAAASGPNWTVIAITAVVVAIILATGLAVGLAANNGANSNPATTAALPPVSTHATAPTVTVAADPTTTRWSSMPPPLVTGADASRRRCDTGVSHPSQTGPGSRAGRGSTATSCLFTYNVLVEYWRMGPPDKYLRIVNAYGAVPCNPSKALCLGDQFVMDCQDLGEGWITCVGGVGARVYIF</sequence>